<name>A0A0H5NDH5_NOCFR</name>
<dbReference type="SUPFAM" id="SSF54427">
    <property type="entry name" value="NTF2-like"/>
    <property type="match status" value="1"/>
</dbReference>
<dbReference type="KEGG" id="nfr:ERS450000_00008"/>
<accession>A0A0H5NDH5</accession>
<evidence type="ECO:0000313" key="2">
    <source>
        <dbReference type="EMBL" id="CRY73192.1"/>
    </source>
</evidence>
<organism evidence="2 3">
    <name type="scientific">Nocardia farcinica</name>
    <dbReference type="NCBI Taxonomy" id="37329"/>
    <lineage>
        <taxon>Bacteria</taxon>
        <taxon>Bacillati</taxon>
        <taxon>Actinomycetota</taxon>
        <taxon>Actinomycetes</taxon>
        <taxon>Mycobacteriales</taxon>
        <taxon>Nocardiaceae</taxon>
        <taxon>Nocardia</taxon>
    </lineage>
</organism>
<protein>
    <submittedName>
        <fullName evidence="2">SnoaL-like domain</fullName>
    </submittedName>
</protein>
<dbReference type="GeneID" id="61134574"/>
<evidence type="ECO:0000313" key="3">
    <source>
        <dbReference type="Proteomes" id="UP000057820"/>
    </source>
</evidence>
<dbReference type="EMBL" id="LN868938">
    <property type="protein sequence ID" value="CRY73192.1"/>
    <property type="molecule type" value="Genomic_DNA"/>
</dbReference>
<feature type="domain" description="DUF4440" evidence="1">
    <location>
        <begin position="5"/>
        <end position="63"/>
    </location>
</feature>
<dbReference type="Gene3D" id="3.10.450.50">
    <property type="match status" value="1"/>
</dbReference>
<dbReference type="InterPro" id="IPR032710">
    <property type="entry name" value="NTF2-like_dom_sf"/>
</dbReference>
<dbReference type="AlphaFoldDB" id="A0A0H5NDH5"/>
<dbReference type="RefSeq" id="WP_011210422.1">
    <property type="nucleotide sequence ID" value="NZ_CAACYE020000001.1"/>
</dbReference>
<reference evidence="3" key="1">
    <citation type="submission" date="2015-03" db="EMBL/GenBank/DDBJ databases">
        <authorList>
            <consortium name="Pathogen Informatics"/>
        </authorList>
    </citation>
    <scope>NUCLEOTIDE SEQUENCE [LARGE SCALE GENOMIC DNA]</scope>
    <source>
        <strain evidence="3">NCTC11134</strain>
    </source>
</reference>
<sequence length="77" mass="8693">MDPAVADVLDALTRGDYAALRPMLHPYLRWTDNGETIRGRTKVLAHLAANPTDEPPVAVELRDGQIYRWTVPERELP</sequence>
<dbReference type="InterPro" id="IPR027843">
    <property type="entry name" value="DUF4440"/>
</dbReference>
<evidence type="ECO:0000259" key="1">
    <source>
        <dbReference type="Pfam" id="PF14534"/>
    </source>
</evidence>
<dbReference type="Pfam" id="PF14534">
    <property type="entry name" value="DUF4440"/>
    <property type="match status" value="1"/>
</dbReference>
<gene>
    <name evidence="2" type="ORF">ERS450000_00008</name>
</gene>
<proteinExistence type="predicted"/>
<dbReference type="OMA" id="HWTTAVE"/>
<dbReference type="Proteomes" id="UP000057820">
    <property type="component" value="Chromosome 1"/>
</dbReference>